<evidence type="ECO:0000313" key="3">
    <source>
        <dbReference type="EMBL" id="MBI4924063.1"/>
    </source>
</evidence>
<dbReference type="Pfam" id="PF14242">
    <property type="entry name" value="DUF4342"/>
    <property type="match status" value="1"/>
</dbReference>
<dbReference type="AlphaFoldDB" id="A0A933L6U0"/>
<proteinExistence type="predicted"/>
<sequence length="106" mass="11258">MTEDPKTAWKTFTEEIEVSGQHLLTEINKLIAEGNVRKLVLKSEDGRVFLSIPLTAGAVAGGLVAISAPWLAIIAALAGLMVKIKIEIVRNAPDDTAPPADPSDQV</sequence>
<evidence type="ECO:0000259" key="2">
    <source>
        <dbReference type="Pfam" id="PF14242"/>
    </source>
</evidence>
<organism evidence="3 4">
    <name type="scientific">Devosia nanyangense</name>
    <dbReference type="NCBI Taxonomy" id="1228055"/>
    <lineage>
        <taxon>Bacteria</taxon>
        <taxon>Pseudomonadati</taxon>
        <taxon>Pseudomonadota</taxon>
        <taxon>Alphaproteobacteria</taxon>
        <taxon>Hyphomicrobiales</taxon>
        <taxon>Devosiaceae</taxon>
        <taxon>Devosia</taxon>
    </lineage>
</organism>
<dbReference type="EMBL" id="JACRAF010000068">
    <property type="protein sequence ID" value="MBI4924063.1"/>
    <property type="molecule type" value="Genomic_DNA"/>
</dbReference>
<dbReference type="InterPro" id="IPR025642">
    <property type="entry name" value="DUF4342"/>
</dbReference>
<name>A0A933L6U0_9HYPH</name>
<evidence type="ECO:0000256" key="1">
    <source>
        <dbReference type="SAM" id="Phobius"/>
    </source>
</evidence>
<keyword evidence="1" id="KW-1133">Transmembrane helix</keyword>
<gene>
    <name evidence="3" type="ORF">HY834_20200</name>
</gene>
<dbReference type="Proteomes" id="UP000782610">
    <property type="component" value="Unassembled WGS sequence"/>
</dbReference>
<keyword evidence="1" id="KW-0812">Transmembrane</keyword>
<feature type="transmembrane region" description="Helical" evidence="1">
    <location>
        <begin position="48"/>
        <end position="81"/>
    </location>
</feature>
<accession>A0A933L6U0</accession>
<protein>
    <submittedName>
        <fullName evidence="3">DUF4342 domain-containing protein</fullName>
    </submittedName>
</protein>
<comment type="caution">
    <text evidence="3">The sequence shown here is derived from an EMBL/GenBank/DDBJ whole genome shotgun (WGS) entry which is preliminary data.</text>
</comment>
<keyword evidence="1" id="KW-0472">Membrane</keyword>
<evidence type="ECO:0000313" key="4">
    <source>
        <dbReference type="Proteomes" id="UP000782610"/>
    </source>
</evidence>
<reference evidence="3" key="1">
    <citation type="submission" date="2020-07" db="EMBL/GenBank/DDBJ databases">
        <title>Huge and variable diversity of episymbiotic CPR bacteria and DPANN archaea in groundwater ecosystems.</title>
        <authorList>
            <person name="He C.Y."/>
            <person name="Keren R."/>
            <person name="Whittaker M."/>
            <person name="Farag I.F."/>
            <person name="Doudna J."/>
            <person name="Cate J.H.D."/>
            <person name="Banfield J.F."/>
        </authorList>
    </citation>
    <scope>NUCLEOTIDE SEQUENCE</scope>
    <source>
        <strain evidence="3">NC_groundwater_1586_Pr3_B-0.1um_66_15</strain>
    </source>
</reference>
<feature type="domain" description="DUF4342" evidence="2">
    <location>
        <begin position="10"/>
        <end position="90"/>
    </location>
</feature>